<sequence>MNLEGAERKRKVRERNKIGKPEFAAGQTVAYNSGRLADKSNGKRDELPFVSAL</sequence>
<proteinExistence type="predicted"/>
<organism evidence="2 3">
    <name type="scientific">Paenibacillus vini</name>
    <dbReference type="NCBI Taxonomy" id="1476024"/>
    <lineage>
        <taxon>Bacteria</taxon>
        <taxon>Bacillati</taxon>
        <taxon>Bacillota</taxon>
        <taxon>Bacilli</taxon>
        <taxon>Bacillales</taxon>
        <taxon>Paenibacillaceae</taxon>
        <taxon>Paenibacillus</taxon>
    </lineage>
</organism>
<gene>
    <name evidence="2" type="ORF">J42TS3_22270</name>
</gene>
<dbReference type="Proteomes" id="UP000679992">
    <property type="component" value="Unassembled WGS sequence"/>
</dbReference>
<name>A0ABQ4MB32_9BACL</name>
<feature type="region of interest" description="Disordered" evidence="1">
    <location>
        <begin position="1"/>
        <end position="23"/>
    </location>
</feature>
<accession>A0ABQ4MB32</accession>
<evidence type="ECO:0000313" key="3">
    <source>
        <dbReference type="Proteomes" id="UP000679992"/>
    </source>
</evidence>
<reference evidence="2 3" key="1">
    <citation type="submission" date="2021-03" db="EMBL/GenBank/DDBJ databases">
        <title>Antimicrobial resistance genes in bacteria isolated from Japanese honey, and their potential for conferring macrolide and lincosamide resistance in the American foulbrood pathogen Paenibacillus larvae.</title>
        <authorList>
            <person name="Okamoto M."/>
            <person name="Kumagai M."/>
            <person name="Kanamori H."/>
            <person name="Takamatsu D."/>
        </authorList>
    </citation>
    <scope>NUCLEOTIDE SEQUENCE [LARGE SCALE GENOMIC DNA]</scope>
    <source>
        <strain evidence="2 3">J42TS3</strain>
    </source>
</reference>
<evidence type="ECO:0000256" key="1">
    <source>
        <dbReference type="SAM" id="MobiDB-lite"/>
    </source>
</evidence>
<dbReference type="EMBL" id="BOSL01000006">
    <property type="protein sequence ID" value="GIP53192.1"/>
    <property type="molecule type" value="Genomic_DNA"/>
</dbReference>
<protein>
    <submittedName>
        <fullName evidence="2">Uncharacterized protein</fullName>
    </submittedName>
</protein>
<comment type="caution">
    <text evidence="2">The sequence shown here is derived from an EMBL/GenBank/DDBJ whole genome shotgun (WGS) entry which is preliminary data.</text>
</comment>
<evidence type="ECO:0000313" key="2">
    <source>
        <dbReference type="EMBL" id="GIP53192.1"/>
    </source>
</evidence>
<keyword evidence="3" id="KW-1185">Reference proteome</keyword>